<dbReference type="GO" id="GO:0003677">
    <property type="term" value="F:DNA binding"/>
    <property type="evidence" value="ECO:0007669"/>
    <property type="project" value="UniProtKB-KW"/>
</dbReference>
<accession>A0A841PN43</accession>
<evidence type="ECO:0000256" key="3">
    <source>
        <dbReference type="ARBA" id="ARBA00023125"/>
    </source>
</evidence>
<keyword evidence="2" id="KW-0731">Sigma factor</keyword>
<keyword evidence="7" id="KW-1185">Reference proteome</keyword>
<dbReference type="RefSeq" id="WP_184404319.1">
    <property type="nucleotide sequence ID" value="NZ_JACHHJ010000003.1"/>
</dbReference>
<sequence length="204" mass="23921">MMIEQLKDECSCMQAFLDDHPQILEHRIFQGFLKDPHYYRIFVHAICSPSLQTIEDLNEAFKSHYANVQFTQYLSKTLHWTSINYDRKRRNLDQKQILLDKPWEDGTTGNPLLDEFSLSRNDEKVNLEFVAETNDLSSWSSDITLTKALLRLTSRQRTIIIEHYGNGRKNSEIARLLNISQQAVSRTHLHALKRLRSMLEKEGD</sequence>
<evidence type="ECO:0000256" key="1">
    <source>
        <dbReference type="ARBA" id="ARBA00023015"/>
    </source>
</evidence>
<name>A0A841PN43_9BACL</name>
<dbReference type="AlphaFoldDB" id="A0A841PN43"/>
<evidence type="ECO:0000313" key="6">
    <source>
        <dbReference type="EMBL" id="MBB6450267.1"/>
    </source>
</evidence>
<keyword evidence="1" id="KW-0805">Transcription regulation</keyword>
<reference evidence="6 7" key="1">
    <citation type="submission" date="2020-08" db="EMBL/GenBank/DDBJ databases">
        <title>Genomic Encyclopedia of Type Strains, Phase IV (KMG-IV): sequencing the most valuable type-strain genomes for metagenomic binning, comparative biology and taxonomic classification.</title>
        <authorList>
            <person name="Goeker M."/>
        </authorList>
    </citation>
    <scope>NUCLEOTIDE SEQUENCE [LARGE SCALE GENOMIC DNA]</scope>
    <source>
        <strain evidence="6 7">DSM 21769</strain>
    </source>
</reference>
<dbReference type="CDD" id="cd06171">
    <property type="entry name" value="Sigma70_r4"/>
    <property type="match status" value="1"/>
</dbReference>
<dbReference type="Gene3D" id="1.20.140.160">
    <property type="match status" value="1"/>
</dbReference>
<protein>
    <submittedName>
        <fullName evidence="6">RNA polymerase sigma factor (Sigma-70 family)</fullName>
    </submittedName>
</protein>
<evidence type="ECO:0000256" key="4">
    <source>
        <dbReference type="ARBA" id="ARBA00023163"/>
    </source>
</evidence>
<dbReference type="EMBL" id="JACHHJ010000003">
    <property type="protein sequence ID" value="MBB6450267.1"/>
    <property type="molecule type" value="Genomic_DNA"/>
</dbReference>
<dbReference type="GO" id="GO:0016987">
    <property type="term" value="F:sigma factor activity"/>
    <property type="evidence" value="ECO:0007669"/>
    <property type="project" value="UniProtKB-KW"/>
</dbReference>
<dbReference type="NCBIfam" id="TIGR02937">
    <property type="entry name" value="sigma70-ECF"/>
    <property type="match status" value="1"/>
</dbReference>
<gene>
    <name evidence="6" type="ORF">HNR44_002250</name>
</gene>
<dbReference type="GO" id="GO:0006352">
    <property type="term" value="P:DNA-templated transcription initiation"/>
    <property type="evidence" value="ECO:0007669"/>
    <property type="project" value="InterPro"/>
</dbReference>
<evidence type="ECO:0000259" key="5">
    <source>
        <dbReference type="Pfam" id="PF08281"/>
    </source>
</evidence>
<dbReference type="InterPro" id="IPR014284">
    <property type="entry name" value="RNA_pol_sigma-70_dom"/>
</dbReference>
<comment type="caution">
    <text evidence="6">The sequence shown here is derived from an EMBL/GenBank/DDBJ whole genome shotgun (WGS) entry which is preliminary data.</text>
</comment>
<dbReference type="Pfam" id="PF08281">
    <property type="entry name" value="Sigma70_r4_2"/>
    <property type="match status" value="1"/>
</dbReference>
<evidence type="ECO:0000313" key="7">
    <source>
        <dbReference type="Proteomes" id="UP000568839"/>
    </source>
</evidence>
<dbReference type="InterPro" id="IPR013324">
    <property type="entry name" value="RNA_pol_sigma_r3/r4-like"/>
</dbReference>
<keyword evidence="3" id="KW-0238">DNA-binding</keyword>
<dbReference type="PANTHER" id="PTHR30385">
    <property type="entry name" value="SIGMA FACTOR F FLAGELLAR"/>
    <property type="match status" value="1"/>
</dbReference>
<dbReference type="Proteomes" id="UP000568839">
    <property type="component" value="Unassembled WGS sequence"/>
</dbReference>
<keyword evidence="4" id="KW-0804">Transcription</keyword>
<organism evidence="6 7">
    <name type="scientific">Geomicrobium halophilum</name>
    <dbReference type="NCBI Taxonomy" id="549000"/>
    <lineage>
        <taxon>Bacteria</taxon>
        <taxon>Bacillati</taxon>
        <taxon>Bacillota</taxon>
        <taxon>Bacilli</taxon>
        <taxon>Bacillales</taxon>
        <taxon>Geomicrobium</taxon>
    </lineage>
</organism>
<feature type="domain" description="RNA polymerase sigma factor 70 region 4 type 2" evidence="5">
    <location>
        <begin position="145"/>
        <end position="195"/>
    </location>
</feature>
<dbReference type="InterPro" id="IPR013249">
    <property type="entry name" value="RNA_pol_sigma70_r4_t2"/>
</dbReference>
<evidence type="ECO:0000256" key="2">
    <source>
        <dbReference type="ARBA" id="ARBA00023082"/>
    </source>
</evidence>
<proteinExistence type="predicted"/>
<dbReference type="SUPFAM" id="SSF88659">
    <property type="entry name" value="Sigma3 and sigma4 domains of RNA polymerase sigma factors"/>
    <property type="match status" value="1"/>
</dbReference>